<sequence>MWLSLSYALTLLVTVRANGYCSTHTMDTNSTWMQFTKEPIPQEYAIEGNFKSIHCCGKGYRSIECIVKSARVHRRGGRRTERAAAGAGAAAGPHFSETRAHCNRENNDKTNGDTVTGSRGARAVHRQKCHE</sequence>
<feature type="compositionally biased region" description="Low complexity" evidence="1">
    <location>
        <begin position="83"/>
        <end position="92"/>
    </location>
</feature>
<organism evidence="3 4">
    <name type="scientific">Eumeta variegata</name>
    <name type="common">Bagworm moth</name>
    <name type="synonym">Eumeta japonica</name>
    <dbReference type="NCBI Taxonomy" id="151549"/>
    <lineage>
        <taxon>Eukaryota</taxon>
        <taxon>Metazoa</taxon>
        <taxon>Ecdysozoa</taxon>
        <taxon>Arthropoda</taxon>
        <taxon>Hexapoda</taxon>
        <taxon>Insecta</taxon>
        <taxon>Pterygota</taxon>
        <taxon>Neoptera</taxon>
        <taxon>Endopterygota</taxon>
        <taxon>Lepidoptera</taxon>
        <taxon>Glossata</taxon>
        <taxon>Ditrysia</taxon>
        <taxon>Tineoidea</taxon>
        <taxon>Psychidae</taxon>
        <taxon>Oiketicinae</taxon>
        <taxon>Eumeta</taxon>
    </lineage>
</organism>
<evidence type="ECO:0000256" key="1">
    <source>
        <dbReference type="SAM" id="MobiDB-lite"/>
    </source>
</evidence>
<dbReference type="AlphaFoldDB" id="A0A4C1U975"/>
<reference evidence="3 4" key="1">
    <citation type="journal article" date="2019" name="Commun. Biol.">
        <title>The bagworm genome reveals a unique fibroin gene that provides high tensile strength.</title>
        <authorList>
            <person name="Kono N."/>
            <person name="Nakamura H."/>
            <person name="Ohtoshi R."/>
            <person name="Tomita M."/>
            <person name="Numata K."/>
            <person name="Arakawa K."/>
        </authorList>
    </citation>
    <scope>NUCLEOTIDE SEQUENCE [LARGE SCALE GENOMIC DNA]</scope>
</reference>
<dbReference type="OrthoDB" id="6019866at2759"/>
<feature type="signal peptide" evidence="2">
    <location>
        <begin position="1"/>
        <end position="17"/>
    </location>
</feature>
<accession>A0A4C1U975</accession>
<name>A0A4C1U975_EUMVA</name>
<dbReference type="EMBL" id="BGZK01000146">
    <property type="protein sequence ID" value="GBP22993.1"/>
    <property type="molecule type" value="Genomic_DNA"/>
</dbReference>
<feature type="compositionally biased region" description="Basic residues" evidence="1">
    <location>
        <begin position="122"/>
        <end position="131"/>
    </location>
</feature>
<keyword evidence="4" id="KW-1185">Reference proteome</keyword>
<feature type="chain" id="PRO_5020029932" evidence="2">
    <location>
        <begin position="18"/>
        <end position="131"/>
    </location>
</feature>
<evidence type="ECO:0000256" key="2">
    <source>
        <dbReference type="SAM" id="SignalP"/>
    </source>
</evidence>
<protein>
    <submittedName>
        <fullName evidence="3">Uncharacterized protein</fullName>
    </submittedName>
</protein>
<feature type="compositionally biased region" description="Basic and acidic residues" evidence="1">
    <location>
        <begin position="96"/>
        <end position="111"/>
    </location>
</feature>
<gene>
    <name evidence="3" type="ORF">EVAR_15667_1</name>
</gene>
<dbReference type="Proteomes" id="UP000299102">
    <property type="component" value="Unassembled WGS sequence"/>
</dbReference>
<comment type="caution">
    <text evidence="3">The sequence shown here is derived from an EMBL/GenBank/DDBJ whole genome shotgun (WGS) entry which is preliminary data.</text>
</comment>
<keyword evidence="2" id="KW-0732">Signal</keyword>
<evidence type="ECO:0000313" key="4">
    <source>
        <dbReference type="Proteomes" id="UP000299102"/>
    </source>
</evidence>
<feature type="region of interest" description="Disordered" evidence="1">
    <location>
        <begin position="76"/>
        <end position="131"/>
    </location>
</feature>
<proteinExistence type="predicted"/>
<evidence type="ECO:0000313" key="3">
    <source>
        <dbReference type="EMBL" id="GBP22993.1"/>
    </source>
</evidence>